<evidence type="ECO:0000313" key="1">
    <source>
        <dbReference type="EMBL" id="KAK3044721.1"/>
    </source>
</evidence>
<dbReference type="Proteomes" id="UP001186974">
    <property type="component" value="Unassembled WGS sequence"/>
</dbReference>
<name>A0ACC3CUU3_9PEZI</name>
<evidence type="ECO:0000313" key="2">
    <source>
        <dbReference type="Proteomes" id="UP001186974"/>
    </source>
</evidence>
<proteinExistence type="predicted"/>
<comment type="caution">
    <text evidence="1">The sequence shown here is derived from an EMBL/GenBank/DDBJ whole genome shotgun (WGS) entry which is preliminary data.</text>
</comment>
<organism evidence="1 2">
    <name type="scientific">Coniosporium uncinatum</name>
    <dbReference type="NCBI Taxonomy" id="93489"/>
    <lineage>
        <taxon>Eukaryota</taxon>
        <taxon>Fungi</taxon>
        <taxon>Dikarya</taxon>
        <taxon>Ascomycota</taxon>
        <taxon>Pezizomycotina</taxon>
        <taxon>Dothideomycetes</taxon>
        <taxon>Dothideomycetes incertae sedis</taxon>
        <taxon>Coniosporium</taxon>
    </lineage>
</organism>
<reference evidence="1" key="1">
    <citation type="submission" date="2024-09" db="EMBL/GenBank/DDBJ databases">
        <title>Black Yeasts Isolated from many extreme environments.</title>
        <authorList>
            <person name="Coleine C."/>
            <person name="Stajich J.E."/>
            <person name="Selbmann L."/>
        </authorList>
    </citation>
    <scope>NUCLEOTIDE SEQUENCE</scope>
    <source>
        <strain evidence="1">CCFEE 5737</strain>
    </source>
</reference>
<feature type="non-terminal residue" evidence="1">
    <location>
        <position position="317"/>
    </location>
</feature>
<keyword evidence="2" id="KW-1185">Reference proteome</keyword>
<sequence length="317" mass="34820">MPENLKTLYPLPKAYKSGPYTVEAPGYGPVEGETIPRRNARTKDELKARPREDIATIYDIIKYSSAKFGNAKALGSRKIIKTHNETKKVKKMIDGKEQEVDKKWTYFELSGYSYMSFVEYEKLTQKIGAGLRKLGMEAGDRLQLFAATSSHWLAMSHGACTQSMPMVTAYDTLGEEGLKHSMMQTNAKAIYLDPHLLGKLVNPLKEAKDIKHVIYDTSGEADKATIEKLKSEIPGLTVQSFDELVQSGEQNPVDPVPPKPDDLCCIMYTSGSTGAPKGVLLKHSNVIASIAGVDVIVGPYLGPGDGLLTYLPQAHIL</sequence>
<gene>
    <name evidence="1" type="ORF">LTS18_000534</name>
</gene>
<protein>
    <submittedName>
        <fullName evidence="1">Uncharacterized protein</fullName>
    </submittedName>
</protein>
<accession>A0ACC3CUU3</accession>
<dbReference type="EMBL" id="JAWDJW010011560">
    <property type="protein sequence ID" value="KAK3044721.1"/>
    <property type="molecule type" value="Genomic_DNA"/>
</dbReference>